<reference evidence="1 2" key="1">
    <citation type="submission" date="2021-06" db="EMBL/GenBank/DDBJ databases">
        <title>Enterococcus alishanensis sp. nov., a novel lactic acid bacterium isolated from fresh coffee beans.</title>
        <authorList>
            <person name="Chen Y.-S."/>
        </authorList>
    </citation>
    <scope>NUCLEOTIDE SEQUENCE [LARGE SCALE GENOMIC DNA]</scope>
    <source>
        <strain evidence="1 2">ALS3</strain>
    </source>
</reference>
<protein>
    <recommendedName>
        <fullName evidence="3">Polyketide cyclase</fullName>
    </recommendedName>
</protein>
<dbReference type="Proteomes" id="UP000774130">
    <property type="component" value="Unassembled WGS sequence"/>
</dbReference>
<gene>
    <name evidence="1" type="ORF">KUA55_15890</name>
</gene>
<dbReference type="RefSeq" id="WP_218327378.1">
    <property type="nucleotide sequence ID" value="NZ_JAHUZB010000008.1"/>
</dbReference>
<dbReference type="Pfam" id="PF10604">
    <property type="entry name" value="Polyketide_cyc2"/>
    <property type="match status" value="1"/>
</dbReference>
<accession>A0ABS6TGW0</accession>
<organism evidence="1 2">
    <name type="scientific">Enterococcus alishanensis</name>
    <dbReference type="NCBI Taxonomy" id="1303817"/>
    <lineage>
        <taxon>Bacteria</taxon>
        <taxon>Bacillati</taxon>
        <taxon>Bacillota</taxon>
        <taxon>Bacilli</taxon>
        <taxon>Lactobacillales</taxon>
        <taxon>Enterococcaceae</taxon>
        <taxon>Enterococcus</taxon>
    </lineage>
</organism>
<comment type="caution">
    <text evidence="1">The sequence shown here is derived from an EMBL/GenBank/DDBJ whole genome shotgun (WGS) entry which is preliminary data.</text>
</comment>
<sequence length="140" mass="16395">MKPLFINQITIQAEVMAVTDYLMDVTNLPEWNPSIQVIKINEDNYQIIRMEQAINQTETVTVSKESQKVIFQIYGDMLRYTLTFDLEKNAENTNVTEKLTILENHKLHLPIVFYKPIVKQAFAKNLTFLKQRFANENITI</sequence>
<proteinExistence type="predicted"/>
<evidence type="ECO:0000313" key="2">
    <source>
        <dbReference type="Proteomes" id="UP000774130"/>
    </source>
</evidence>
<evidence type="ECO:0000313" key="1">
    <source>
        <dbReference type="EMBL" id="MBV7392165.1"/>
    </source>
</evidence>
<keyword evidence="2" id="KW-1185">Reference proteome</keyword>
<dbReference type="InterPro" id="IPR019587">
    <property type="entry name" value="Polyketide_cyclase/dehydratase"/>
</dbReference>
<name>A0ABS6TGW0_9ENTE</name>
<evidence type="ECO:0008006" key="3">
    <source>
        <dbReference type="Google" id="ProtNLM"/>
    </source>
</evidence>
<dbReference type="EMBL" id="JAHUZB010000008">
    <property type="protein sequence ID" value="MBV7392165.1"/>
    <property type="molecule type" value="Genomic_DNA"/>
</dbReference>